<reference evidence="4" key="1">
    <citation type="journal article" date="2019" name="Int. J. Syst. Evol. Microbiol.">
        <title>The Global Catalogue of Microorganisms (GCM) 10K type strain sequencing project: providing services to taxonomists for standard genome sequencing and annotation.</title>
        <authorList>
            <consortium name="The Broad Institute Genomics Platform"/>
            <consortium name="The Broad Institute Genome Sequencing Center for Infectious Disease"/>
            <person name="Wu L."/>
            <person name="Ma J."/>
        </authorList>
    </citation>
    <scope>NUCLEOTIDE SEQUENCE [LARGE SCALE GENOMIC DNA]</scope>
    <source>
        <strain evidence="4">KACC 12634</strain>
    </source>
</reference>
<feature type="transmembrane region" description="Helical" evidence="1">
    <location>
        <begin position="265"/>
        <end position="292"/>
    </location>
</feature>
<evidence type="ECO:0000313" key="4">
    <source>
        <dbReference type="Proteomes" id="UP001596470"/>
    </source>
</evidence>
<sequence>MTATATARPAAATTAERTLAPDLGRGLMLLAIALAHAHLVLYVADYRPAPADQIAVLLRELLVDDRARPMFFFLFGYGLVQLTSRLAARGADPASVRSLLRRRGWWLLLFGFVHAAVIGVDIVSVYGFALLCFAGLLARGDRALLHIAAWTTAALAAFFFLMSWSEATSNGLMGFDLAAGATGLGEMLSWRYTGWAFVVIAFGWQVLPAMLLGVWAARRRILEEPHLHLPALRRTAVCGIGTAVLGGLPWALVSSRLIDVDPLPAAVLGALHAVTGLAGGVGVIAAIGLAANRIGPNRGPLATAVAALGQRSLTFYMFQSVVFLLVFAPFTTGLGARTGFTGAALAAVATWLLSLALAEAMRRRGSRGPAEVLLRRLTYR</sequence>
<keyword evidence="1" id="KW-0472">Membrane</keyword>
<feature type="transmembrane region" description="Helical" evidence="1">
    <location>
        <begin position="313"/>
        <end position="332"/>
    </location>
</feature>
<dbReference type="PANTHER" id="PTHR30590:SF2">
    <property type="entry name" value="INNER MEMBRANE PROTEIN"/>
    <property type="match status" value="1"/>
</dbReference>
<keyword evidence="1" id="KW-0812">Transmembrane</keyword>
<feature type="transmembrane region" description="Helical" evidence="1">
    <location>
        <begin position="144"/>
        <end position="164"/>
    </location>
</feature>
<feature type="domain" description="DUF418" evidence="2">
    <location>
        <begin position="216"/>
        <end position="380"/>
    </location>
</feature>
<gene>
    <name evidence="3" type="ORF">ACFQS3_24855</name>
</gene>
<dbReference type="RefSeq" id="WP_382356861.1">
    <property type="nucleotide sequence ID" value="NZ_JBHMBP010000006.1"/>
</dbReference>
<dbReference type="EMBL" id="JBHSYS010000006">
    <property type="protein sequence ID" value="MFC6960431.1"/>
    <property type="molecule type" value="Genomic_DNA"/>
</dbReference>
<feature type="transmembrane region" description="Helical" evidence="1">
    <location>
        <begin position="104"/>
        <end position="137"/>
    </location>
</feature>
<feature type="transmembrane region" description="Helical" evidence="1">
    <location>
        <begin position="67"/>
        <end position="84"/>
    </location>
</feature>
<dbReference type="Proteomes" id="UP001596470">
    <property type="component" value="Unassembled WGS sequence"/>
</dbReference>
<dbReference type="InterPro" id="IPR052529">
    <property type="entry name" value="Bact_Transport_Assoc"/>
</dbReference>
<dbReference type="InterPro" id="IPR007349">
    <property type="entry name" value="DUF418"/>
</dbReference>
<accession>A0ABW2DDW7</accession>
<protein>
    <submittedName>
        <fullName evidence="3">DUF418 domain-containing protein</fullName>
    </submittedName>
</protein>
<comment type="caution">
    <text evidence="3">The sequence shown here is derived from an EMBL/GenBank/DDBJ whole genome shotgun (WGS) entry which is preliminary data.</text>
</comment>
<keyword evidence="1" id="KW-1133">Transmembrane helix</keyword>
<evidence type="ECO:0000259" key="2">
    <source>
        <dbReference type="Pfam" id="PF04235"/>
    </source>
</evidence>
<dbReference type="Pfam" id="PF04235">
    <property type="entry name" value="DUF418"/>
    <property type="match status" value="1"/>
</dbReference>
<proteinExistence type="predicted"/>
<organism evidence="3 4">
    <name type="scientific">Glycomyces mayteni</name>
    <dbReference type="NCBI Taxonomy" id="543887"/>
    <lineage>
        <taxon>Bacteria</taxon>
        <taxon>Bacillati</taxon>
        <taxon>Actinomycetota</taxon>
        <taxon>Actinomycetes</taxon>
        <taxon>Glycomycetales</taxon>
        <taxon>Glycomycetaceae</taxon>
        <taxon>Glycomyces</taxon>
    </lineage>
</organism>
<feature type="transmembrane region" description="Helical" evidence="1">
    <location>
        <begin position="236"/>
        <end position="253"/>
    </location>
</feature>
<evidence type="ECO:0000313" key="3">
    <source>
        <dbReference type="EMBL" id="MFC6960431.1"/>
    </source>
</evidence>
<keyword evidence="4" id="KW-1185">Reference proteome</keyword>
<feature type="transmembrane region" description="Helical" evidence="1">
    <location>
        <begin position="338"/>
        <end position="358"/>
    </location>
</feature>
<evidence type="ECO:0000256" key="1">
    <source>
        <dbReference type="SAM" id="Phobius"/>
    </source>
</evidence>
<name>A0ABW2DDW7_9ACTN</name>
<dbReference type="PANTHER" id="PTHR30590">
    <property type="entry name" value="INNER MEMBRANE PROTEIN"/>
    <property type="match status" value="1"/>
</dbReference>
<feature type="transmembrane region" description="Helical" evidence="1">
    <location>
        <begin position="192"/>
        <end position="215"/>
    </location>
</feature>